<evidence type="ECO:0000313" key="7">
    <source>
        <dbReference type="Ensembl" id="ENSCCRP00000151411.1"/>
    </source>
</evidence>
<comment type="similarity">
    <text evidence="2">Belongs to the HINT family.</text>
</comment>
<dbReference type="GO" id="GO:0003824">
    <property type="term" value="F:catalytic activity"/>
    <property type="evidence" value="ECO:0007669"/>
    <property type="project" value="InterPro"/>
</dbReference>
<dbReference type="PANTHER" id="PTHR23089">
    <property type="entry name" value="HISTIDINE TRIAD HIT PROTEIN"/>
    <property type="match status" value="1"/>
</dbReference>
<dbReference type="InterPro" id="IPR011146">
    <property type="entry name" value="HIT-like"/>
</dbReference>
<reference evidence="7" key="1">
    <citation type="submission" date="2025-08" db="UniProtKB">
        <authorList>
            <consortium name="Ensembl"/>
        </authorList>
    </citation>
    <scope>IDENTIFICATION</scope>
</reference>
<dbReference type="PROSITE" id="PS51084">
    <property type="entry name" value="HIT_2"/>
    <property type="match status" value="1"/>
</dbReference>
<evidence type="ECO:0000259" key="6">
    <source>
        <dbReference type="PROSITE" id="PS51084"/>
    </source>
</evidence>
<evidence type="ECO:0000256" key="3">
    <source>
        <dbReference type="PIRSR" id="PIRSR601310-1"/>
    </source>
</evidence>
<dbReference type="CDD" id="cd01276">
    <property type="entry name" value="PKCI_related"/>
    <property type="match status" value="1"/>
</dbReference>
<protein>
    <recommendedName>
        <fullName evidence="6">HIT domain-containing protein</fullName>
    </recommendedName>
</protein>
<dbReference type="InterPro" id="IPR019808">
    <property type="entry name" value="Histidine_triad_CS"/>
</dbReference>
<proteinExistence type="inferred from homology"/>
<evidence type="ECO:0000256" key="4">
    <source>
        <dbReference type="PIRSR" id="PIRSR601310-3"/>
    </source>
</evidence>
<dbReference type="Proteomes" id="UP001108240">
    <property type="component" value="Unplaced"/>
</dbReference>
<evidence type="ECO:0000313" key="8">
    <source>
        <dbReference type="Proteomes" id="UP001108240"/>
    </source>
</evidence>
<dbReference type="InterPro" id="IPR001310">
    <property type="entry name" value="Histidine_triad_HIT"/>
</dbReference>
<dbReference type="Pfam" id="PF01230">
    <property type="entry name" value="HIT"/>
    <property type="match status" value="1"/>
</dbReference>
<accession>A0A9J8B9Z7</accession>
<organism evidence="7 8">
    <name type="scientific">Cyprinus carpio carpio</name>
    <dbReference type="NCBI Taxonomy" id="630221"/>
    <lineage>
        <taxon>Eukaryota</taxon>
        <taxon>Metazoa</taxon>
        <taxon>Chordata</taxon>
        <taxon>Craniata</taxon>
        <taxon>Vertebrata</taxon>
        <taxon>Euteleostomi</taxon>
        <taxon>Actinopterygii</taxon>
        <taxon>Neopterygii</taxon>
        <taxon>Teleostei</taxon>
        <taxon>Ostariophysi</taxon>
        <taxon>Cypriniformes</taxon>
        <taxon>Cyprinidae</taxon>
        <taxon>Cyprininae</taxon>
        <taxon>Cyprinus</taxon>
    </lineage>
</organism>
<feature type="active site" description="Tele-AMP-histidine intermediate" evidence="3">
    <location>
        <position position="196"/>
    </location>
</feature>
<dbReference type="AlphaFoldDB" id="A0A9J8B9Z7"/>
<keyword evidence="8" id="KW-1185">Reference proteome</keyword>
<feature type="domain" description="HIT" evidence="6">
    <location>
        <begin position="102"/>
        <end position="210"/>
    </location>
</feature>
<sequence>MGGYKLFAVEASTWTFLLQARRTDALERKGCKDNLLQDAMFLSRDLVLLSLSASVCVCLPSAGADERRIIHTSNLTFCSSTHDEVRLAQEASRKYGKPEPTIFSKIIDKTIPAVIIYEDDKCLAFRDVNPQAPVHFLVIPRIPVPRISEAHDDDASLLGHLVIVAKNIAKTEGLDEGYRVVINDGKNGAQSVYHLHIHVLGGRQMKWPPG</sequence>
<name>A0A9J8B9Z7_CYPCA</name>
<evidence type="ECO:0000256" key="5">
    <source>
        <dbReference type="PROSITE-ProRule" id="PRU00464"/>
    </source>
</evidence>
<dbReference type="FunFam" id="3.30.428.10:FF:000005">
    <property type="entry name" value="Histidine triad nucleotide-binding protein 1"/>
    <property type="match status" value="1"/>
</dbReference>
<dbReference type="InterPro" id="IPR036265">
    <property type="entry name" value="HIT-like_sf"/>
</dbReference>
<evidence type="ECO:0000256" key="2">
    <source>
        <dbReference type="ARBA" id="ARBA00025764"/>
    </source>
</evidence>
<reference evidence="7" key="2">
    <citation type="submission" date="2025-09" db="UniProtKB">
        <authorList>
            <consortium name="Ensembl"/>
        </authorList>
    </citation>
    <scope>IDENTIFICATION</scope>
</reference>
<dbReference type="GeneTree" id="ENSGT00940000157905"/>
<comment type="catalytic activity">
    <reaction evidence="1">
        <text>adenosine 5'-phosphoramidate + H2O = NH4(+) + AMP</text>
        <dbReference type="Rhea" id="RHEA:67916"/>
        <dbReference type="ChEBI" id="CHEBI:15377"/>
        <dbReference type="ChEBI" id="CHEBI:28938"/>
        <dbReference type="ChEBI" id="CHEBI:57890"/>
        <dbReference type="ChEBI" id="CHEBI:456215"/>
    </reaction>
</comment>
<evidence type="ECO:0000256" key="1">
    <source>
        <dbReference type="ARBA" id="ARBA00024472"/>
    </source>
</evidence>
<dbReference type="Ensembl" id="ENSCCRT00000145641.1">
    <property type="protein sequence ID" value="ENSCCRP00000151411.1"/>
    <property type="gene ID" value="ENSCCRG00000064954.1"/>
</dbReference>
<dbReference type="Gene3D" id="3.30.428.10">
    <property type="entry name" value="HIT-like"/>
    <property type="match status" value="1"/>
</dbReference>
<feature type="short sequence motif" description="Histidine triad motif" evidence="4 5">
    <location>
        <begin position="194"/>
        <end position="198"/>
    </location>
</feature>
<dbReference type="PROSITE" id="PS00892">
    <property type="entry name" value="HIT_1"/>
    <property type="match status" value="1"/>
</dbReference>
<dbReference type="SUPFAM" id="SSF54197">
    <property type="entry name" value="HIT-like"/>
    <property type="match status" value="1"/>
</dbReference>
<dbReference type="PRINTS" id="PR00332">
    <property type="entry name" value="HISTRIAD"/>
</dbReference>